<dbReference type="PANTHER" id="PTHR44757">
    <property type="entry name" value="DIGUANYLATE CYCLASE DGCP"/>
    <property type="match status" value="1"/>
</dbReference>
<dbReference type="OrthoDB" id="9776960at2"/>
<dbReference type="CDD" id="cd00130">
    <property type="entry name" value="PAS"/>
    <property type="match status" value="2"/>
</dbReference>
<protein>
    <submittedName>
        <fullName evidence="6">Diguanylate cyclase/phosphodiesterase with PAS/PAC sensor</fullName>
    </submittedName>
</protein>
<evidence type="ECO:0000256" key="2">
    <source>
        <dbReference type="SAM" id="Coils"/>
    </source>
</evidence>
<dbReference type="InterPro" id="IPR000700">
    <property type="entry name" value="PAS-assoc_C"/>
</dbReference>
<dbReference type="KEGG" id="hhk:HH1059_14920"/>
<dbReference type="FunFam" id="3.30.70.270:FF:000001">
    <property type="entry name" value="Diguanylate cyclase domain protein"/>
    <property type="match status" value="1"/>
</dbReference>
<dbReference type="Pfam" id="PF00990">
    <property type="entry name" value="GGDEF"/>
    <property type="match status" value="1"/>
</dbReference>
<name>A0A110B5F1_HALHR</name>
<dbReference type="SMART" id="SM00086">
    <property type="entry name" value="PAC"/>
    <property type="match status" value="2"/>
</dbReference>
<evidence type="ECO:0000313" key="7">
    <source>
        <dbReference type="Proteomes" id="UP000218890"/>
    </source>
</evidence>
<dbReference type="SUPFAM" id="SSF55785">
    <property type="entry name" value="PYP-like sensor domain (PAS domain)"/>
    <property type="match status" value="3"/>
</dbReference>
<dbReference type="Proteomes" id="UP000218890">
    <property type="component" value="Chromosome"/>
</dbReference>
<evidence type="ECO:0000259" key="4">
    <source>
        <dbReference type="PROSITE" id="PS50113"/>
    </source>
</evidence>
<dbReference type="InterPro" id="IPR013655">
    <property type="entry name" value="PAS_fold_3"/>
</dbReference>
<dbReference type="AlphaFoldDB" id="A0A110B5F1"/>
<dbReference type="PROSITE" id="PS50113">
    <property type="entry name" value="PAC"/>
    <property type="match status" value="2"/>
</dbReference>
<dbReference type="Gene3D" id="3.30.70.270">
    <property type="match status" value="1"/>
</dbReference>
<dbReference type="PROSITE" id="PS50887">
    <property type="entry name" value="GGDEF"/>
    <property type="match status" value="1"/>
</dbReference>
<dbReference type="NCBIfam" id="TIGR00254">
    <property type="entry name" value="GGDEF"/>
    <property type="match status" value="1"/>
</dbReference>
<dbReference type="InterPro" id="IPR000160">
    <property type="entry name" value="GGDEF_dom"/>
</dbReference>
<dbReference type="InterPro" id="IPR035965">
    <property type="entry name" value="PAS-like_dom_sf"/>
</dbReference>
<evidence type="ECO:0000313" key="6">
    <source>
        <dbReference type="EMBL" id="BAU58197.1"/>
    </source>
</evidence>
<dbReference type="SUPFAM" id="SSF55073">
    <property type="entry name" value="Nucleotide cyclase"/>
    <property type="match status" value="1"/>
</dbReference>
<feature type="domain" description="PAC" evidence="4">
    <location>
        <begin position="348"/>
        <end position="400"/>
    </location>
</feature>
<evidence type="ECO:0000259" key="3">
    <source>
        <dbReference type="PROSITE" id="PS50112"/>
    </source>
</evidence>
<feature type="coiled-coil region" evidence="2">
    <location>
        <begin position="253"/>
        <end position="280"/>
    </location>
</feature>
<comment type="cofactor">
    <cofactor evidence="1">
        <name>Mg(2+)</name>
        <dbReference type="ChEBI" id="CHEBI:18420"/>
    </cofactor>
</comment>
<dbReference type="EMBL" id="AP017372">
    <property type="protein sequence ID" value="BAU58197.1"/>
    <property type="molecule type" value="Genomic_DNA"/>
</dbReference>
<gene>
    <name evidence="6" type="ORF">HH1059_14920</name>
</gene>
<dbReference type="RefSeq" id="WP_096409599.1">
    <property type="nucleotide sequence ID" value="NZ_AP017372.2"/>
</dbReference>
<dbReference type="SMART" id="SM00091">
    <property type="entry name" value="PAS"/>
    <property type="match status" value="3"/>
</dbReference>
<dbReference type="SMART" id="SM00267">
    <property type="entry name" value="GGDEF"/>
    <property type="match status" value="1"/>
</dbReference>
<dbReference type="CDD" id="cd01949">
    <property type="entry name" value="GGDEF"/>
    <property type="match status" value="1"/>
</dbReference>
<dbReference type="InterPro" id="IPR029787">
    <property type="entry name" value="Nucleotide_cyclase"/>
</dbReference>
<feature type="domain" description="PAS" evidence="3">
    <location>
        <begin position="6"/>
        <end position="43"/>
    </location>
</feature>
<dbReference type="Pfam" id="PF08447">
    <property type="entry name" value="PAS_3"/>
    <property type="match status" value="2"/>
</dbReference>
<dbReference type="Pfam" id="PF13188">
    <property type="entry name" value="PAS_8"/>
    <property type="match status" value="1"/>
</dbReference>
<dbReference type="PANTHER" id="PTHR44757:SF2">
    <property type="entry name" value="BIOFILM ARCHITECTURE MAINTENANCE PROTEIN MBAA"/>
    <property type="match status" value="1"/>
</dbReference>
<organism evidence="6 7">
    <name type="scientific">Halorhodospira halochloris</name>
    <name type="common">Ectothiorhodospira halochloris</name>
    <dbReference type="NCBI Taxonomy" id="1052"/>
    <lineage>
        <taxon>Bacteria</taxon>
        <taxon>Pseudomonadati</taxon>
        <taxon>Pseudomonadota</taxon>
        <taxon>Gammaproteobacteria</taxon>
        <taxon>Chromatiales</taxon>
        <taxon>Ectothiorhodospiraceae</taxon>
        <taxon>Halorhodospira</taxon>
    </lineage>
</organism>
<keyword evidence="2" id="KW-0175">Coiled coil</keyword>
<accession>A0A110B5F1</accession>
<dbReference type="InterPro" id="IPR043128">
    <property type="entry name" value="Rev_trsase/Diguanyl_cyclase"/>
</dbReference>
<reference evidence="6" key="1">
    <citation type="submission" date="2016-02" db="EMBL/GenBank/DDBJ databases">
        <title>Halorhodospira halochloris DSM-1059 complete genome, version 2.</title>
        <authorList>
            <person name="Tsukatani Y."/>
        </authorList>
    </citation>
    <scope>NUCLEOTIDE SEQUENCE</scope>
    <source>
        <strain evidence="6">DSM 1059</strain>
    </source>
</reference>
<sequence length="562" mass="64063">MPSRAQLSIVERVLATDVTAVIVLDEDGALVYANNMAYRMLGIYLPDGSTTEDRADTADDNDTAELTQQLPDEIGSFRWIASTGTPLRDVRLTLKQSSAGQRVFSINASPLPRNAHETPCVALSIHDFTEQYKYYEEALHKSQERLQLATEAAGIGIWERDLTNDTFHWDERIPTIYGIKYADLPSNYEQWRKIVLAEDLPALERSFRQARINHTRFETDFRIHAGSGEIRHIRGFGQYIYDNSGNAIKLVGVNEDITERKQVEHELAQSKERLEEAQRIARLGHWIASTDKGLLEVDLWWSPVIYEIFGRNPESFKPDFKSYLRAVHPEDRGEVIELLRRLRADHDHRSEHRIIRTDGVTKWVRAIARTEDQSPVNARRILGTIQDITEQRELQQELEYRASHDPLTDLFNRAKLQQQLRAAQAAYERHGTPFALVIADVDHFKAVNDRWGHSVGDAVLWEIGRRMSSQLRETDFLGRWGGEEFLILANHTDESGAAQLADRIRESICGSEIQGIGTITTSFGVAATEPGTYLEVLENRADKALYAAKERGRNTVMKYSQL</sequence>
<proteinExistence type="predicted"/>
<evidence type="ECO:0000256" key="1">
    <source>
        <dbReference type="ARBA" id="ARBA00001946"/>
    </source>
</evidence>
<dbReference type="GO" id="GO:0003824">
    <property type="term" value="F:catalytic activity"/>
    <property type="evidence" value="ECO:0007669"/>
    <property type="project" value="UniProtKB-ARBA"/>
</dbReference>
<feature type="domain" description="GGDEF" evidence="5">
    <location>
        <begin position="432"/>
        <end position="561"/>
    </location>
</feature>
<dbReference type="Gene3D" id="3.30.450.20">
    <property type="entry name" value="PAS domain"/>
    <property type="match status" value="3"/>
</dbReference>
<keyword evidence="7" id="KW-1185">Reference proteome</keyword>
<dbReference type="InterPro" id="IPR052155">
    <property type="entry name" value="Biofilm_reg_signaling"/>
</dbReference>
<dbReference type="NCBIfam" id="TIGR00229">
    <property type="entry name" value="sensory_box"/>
    <property type="match status" value="2"/>
</dbReference>
<feature type="domain" description="PAC" evidence="4">
    <location>
        <begin position="217"/>
        <end position="269"/>
    </location>
</feature>
<dbReference type="PROSITE" id="PS50112">
    <property type="entry name" value="PAS"/>
    <property type="match status" value="1"/>
</dbReference>
<evidence type="ECO:0000259" key="5">
    <source>
        <dbReference type="PROSITE" id="PS50887"/>
    </source>
</evidence>
<dbReference type="InterPro" id="IPR001610">
    <property type="entry name" value="PAC"/>
</dbReference>
<dbReference type="Gene3D" id="2.10.70.100">
    <property type="match status" value="2"/>
</dbReference>
<dbReference type="InterPro" id="IPR000014">
    <property type="entry name" value="PAS"/>
</dbReference>